<evidence type="ECO:0000313" key="5">
    <source>
        <dbReference type="Proteomes" id="UP000176204"/>
    </source>
</evidence>
<keyword evidence="2" id="KW-0732">Signal</keyword>
<dbReference type="KEGG" id="agl:PYTT_2375"/>
<dbReference type="RefSeq" id="WP_067777625.1">
    <property type="nucleotide sequence ID" value="NZ_LIGX01000040.1"/>
</dbReference>
<feature type="chain" id="PRO_5014266415" description="SCP domain-containing protein" evidence="2">
    <location>
        <begin position="26"/>
        <end position="310"/>
    </location>
</feature>
<feature type="compositionally biased region" description="Low complexity" evidence="1">
    <location>
        <begin position="34"/>
        <end position="45"/>
    </location>
</feature>
<name>A0A1C7P9N0_9BACT</name>
<feature type="signal peptide" evidence="2">
    <location>
        <begin position="1"/>
        <end position="25"/>
    </location>
</feature>
<dbReference type="AlphaFoldDB" id="A0A1C7P9N0"/>
<dbReference type="Proteomes" id="UP000176204">
    <property type="component" value="Chromosome I"/>
</dbReference>
<keyword evidence="5" id="KW-1185">Reference proteome</keyword>
<dbReference type="OrthoDB" id="267637at2"/>
<evidence type="ECO:0000256" key="2">
    <source>
        <dbReference type="SAM" id="SignalP"/>
    </source>
</evidence>
<feature type="region of interest" description="Disordered" evidence="1">
    <location>
        <begin position="29"/>
        <end position="51"/>
    </location>
</feature>
<evidence type="ECO:0000259" key="3">
    <source>
        <dbReference type="Pfam" id="PF00188"/>
    </source>
</evidence>
<proteinExistence type="predicted"/>
<protein>
    <recommendedName>
        <fullName evidence="3">SCP domain-containing protein</fullName>
    </recommendedName>
</protein>
<dbReference type="InterPro" id="IPR014044">
    <property type="entry name" value="CAP_dom"/>
</dbReference>
<dbReference type="EMBL" id="LT629973">
    <property type="protein sequence ID" value="SEH99262.1"/>
    <property type="molecule type" value="Genomic_DNA"/>
</dbReference>
<reference evidence="5" key="1">
    <citation type="submission" date="2016-09" db="EMBL/GenBank/DDBJ databases">
        <authorList>
            <person name="Koehorst J."/>
        </authorList>
    </citation>
    <scope>NUCLEOTIDE SEQUENCE [LARGE SCALE GENOMIC DNA]</scope>
</reference>
<dbReference type="Pfam" id="PF00188">
    <property type="entry name" value="CAP"/>
    <property type="match status" value="1"/>
</dbReference>
<accession>A0A1C7P9N0</accession>
<evidence type="ECO:0000313" key="4">
    <source>
        <dbReference type="EMBL" id="SEH99262.1"/>
    </source>
</evidence>
<sequence>MKTTQRLYLPGCLFGILLAFHPVSAQETAPGIRQKAQPAAQASPEAQKEAGRLALYPRSKGDIRKQLKLIAARKAPSGIAPDVQAAVNTLNSYRYLSGLYSEVAADSEFNTQAQEAARVCAQNNKIAHDLGGHTESCNLFAGKGTLTNSMHVYMNDPGDNNRAERGHRRNSMSYNLDKVGFGQKGDFSAMRVFGKGTRNERAEQGWSYPGRGYYPKEWMLGNGWSYYPPDGVTLDKDTKVNMWKVTSSPKAALPTDTEPKGKKIAVGQIYAHPRNLVFEPQLPANAKGKGIYWVRIVSGDFTDQYVVELF</sequence>
<gene>
    <name evidence="4" type="ORF">PYTT_2375</name>
</gene>
<evidence type="ECO:0000256" key="1">
    <source>
        <dbReference type="SAM" id="MobiDB-lite"/>
    </source>
</evidence>
<organism evidence="4 5">
    <name type="scientific">Akkermansia glycaniphila</name>
    <dbReference type="NCBI Taxonomy" id="1679444"/>
    <lineage>
        <taxon>Bacteria</taxon>
        <taxon>Pseudomonadati</taxon>
        <taxon>Verrucomicrobiota</taxon>
        <taxon>Verrucomicrobiia</taxon>
        <taxon>Verrucomicrobiales</taxon>
        <taxon>Akkermansiaceae</taxon>
        <taxon>Akkermansia</taxon>
    </lineage>
</organism>
<feature type="domain" description="SCP" evidence="3">
    <location>
        <begin position="88"/>
        <end position="182"/>
    </location>
</feature>
<dbReference type="STRING" id="1679444.PYTT_2375"/>